<gene>
    <name evidence="8" type="ORF">C7H19_23445</name>
</gene>
<feature type="transmembrane region" description="Helical" evidence="7">
    <location>
        <begin position="6"/>
        <end position="29"/>
    </location>
</feature>
<dbReference type="RefSeq" id="WP_106459334.1">
    <property type="nucleotide sequence ID" value="NZ_PXOH01000051.1"/>
</dbReference>
<comment type="caution">
    <text evidence="8">The sequence shown here is derived from an EMBL/GenBank/DDBJ whole genome shotgun (WGS) entry which is preliminary data.</text>
</comment>
<accession>A0A2T1LR63</accession>
<feature type="transmembrane region" description="Helical" evidence="7">
    <location>
        <begin position="193"/>
        <end position="215"/>
    </location>
</feature>
<feature type="transmembrane region" description="Helical" evidence="7">
    <location>
        <begin position="73"/>
        <end position="92"/>
    </location>
</feature>
<sequence>MDKLLISNFAASLFALLNPLGVLPIFIGYSAGEKRTVQRWLALFVALTALVLLLIFFFAGSSLLRFFGISLDSFRIAGGILLLIIGIGIVNGNSSQAAKDLIAEDQQSDFREAQLVYRKIVIPLAMPLLVGPGVIANVILYATEAEAKKDNALFVGLLGTIIVICFLVFVLFLSGRWLQKIVGDVGLNIVTRILGLIVAAIGVQFMITGLSNIIVNSLTPEILKVR</sequence>
<evidence type="ECO:0000256" key="1">
    <source>
        <dbReference type="ARBA" id="ARBA00004651"/>
    </source>
</evidence>
<dbReference type="Proteomes" id="UP000239001">
    <property type="component" value="Unassembled WGS sequence"/>
</dbReference>
<name>A0A2T1LR63_9CHRO</name>
<comment type="subcellular location">
    <subcellularLocation>
        <location evidence="1 7">Cell membrane</location>
        <topology evidence="1 7">Multi-pass membrane protein</topology>
    </subcellularLocation>
</comment>
<feature type="transmembrane region" description="Helical" evidence="7">
    <location>
        <begin position="120"/>
        <end position="140"/>
    </location>
</feature>
<evidence type="ECO:0000256" key="4">
    <source>
        <dbReference type="ARBA" id="ARBA00022692"/>
    </source>
</evidence>
<protein>
    <recommendedName>
        <fullName evidence="7">UPF0056 membrane protein</fullName>
    </recommendedName>
</protein>
<dbReference type="GO" id="GO:0005886">
    <property type="term" value="C:plasma membrane"/>
    <property type="evidence" value="ECO:0007669"/>
    <property type="project" value="UniProtKB-SubCell"/>
</dbReference>
<dbReference type="OrthoDB" id="424208at2"/>
<keyword evidence="6 7" id="KW-0472">Membrane</keyword>
<evidence type="ECO:0000256" key="3">
    <source>
        <dbReference type="ARBA" id="ARBA00022475"/>
    </source>
</evidence>
<reference evidence="8 9" key="1">
    <citation type="submission" date="2018-03" db="EMBL/GenBank/DDBJ databases">
        <title>The ancient ancestry and fast evolution of plastids.</title>
        <authorList>
            <person name="Moore K.R."/>
            <person name="Magnabosco C."/>
            <person name="Momper L."/>
            <person name="Gold D.A."/>
            <person name="Bosak T."/>
            <person name="Fournier G.P."/>
        </authorList>
    </citation>
    <scope>NUCLEOTIDE SEQUENCE [LARGE SCALE GENOMIC DNA]</scope>
    <source>
        <strain evidence="8 9">CCALA 016</strain>
    </source>
</reference>
<dbReference type="PANTHER" id="PTHR33508:SF1">
    <property type="entry name" value="UPF0056 MEMBRANE PROTEIN YHCE"/>
    <property type="match status" value="1"/>
</dbReference>
<reference evidence="8 9" key="2">
    <citation type="submission" date="2018-03" db="EMBL/GenBank/DDBJ databases">
        <authorList>
            <person name="Keele B.F."/>
        </authorList>
    </citation>
    <scope>NUCLEOTIDE SEQUENCE [LARGE SCALE GENOMIC DNA]</scope>
    <source>
        <strain evidence="8 9">CCALA 016</strain>
    </source>
</reference>
<dbReference type="AlphaFoldDB" id="A0A2T1LR63"/>
<dbReference type="InterPro" id="IPR002771">
    <property type="entry name" value="Multi_antbiot-R_MarC"/>
</dbReference>
<evidence type="ECO:0000256" key="7">
    <source>
        <dbReference type="RuleBase" id="RU362048"/>
    </source>
</evidence>
<dbReference type="PANTHER" id="PTHR33508">
    <property type="entry name" value="UPF0056 MEMBRANE PROTEIN YHCE"/>
    <property type="match status" value="1"/>
</dbReference>
<proteinExistence type="inferred from homology"/>
<feature type="transmembrane region" description="Helical" evidence="7">
    <location>
        <begin position="152"/>
        <end position="173"/>
    </location>
</feature>
<keyword evidence="5 7" id="KW-1133">Transmembrane helix</keyword>
<organism evidence="8 9">
    <name type="scientific">Aphanothece hegewaldii CCALA 016</name>
    <dbReference type="NCBI Taxonomy" id="2107694"/>
    <lineage>
        <taxon>Bacteria</taxon>
        <taxon>Bacillati</taxon>
        <taxon>Cyanobacteriota</taxon>
        <taxon>Cyanophyceae</taxon>
        <taxon>Oscillatoriophycideae</taxon>
        <taxon>Chroococcales</taxon>
        <taxon>Aphanothecaceae</taxon>
        <taxon>Aphanothece</taxon>
    </lineage>
</organism>
<dbReference type="NCBIfam" id="TIGR00427">
    <property type="entry name" value="NAAT family transporter"/>
    <property type="match status" value="1"/>
</dbReference>
<comment type="similarity">
    <text evidence="2 7">Belongs to the UPF0056 (MarC) family.</text>
</comment>
<evidence type="ECO:0000313" key="9">
    <source>
        <dbReference type="Proteomes" id="UP000239001"/>
    </source>
</evidence>
<evidence type="ECO:0000256" key="2">
    <source>
        <dbReference type="ARBA" id="ARBA00009784"/>
    </source>
</evidence>
<keyword evidence="9" id="KW-1185">Reference proteome</keyword>
<dbReference type="EMBL" id="PXOH01000051">
    <property type="protein sequence ID" value="PSF30983.1"/>
    <property type="molecule type" value="Genomic_DNA"/>
</dbReference>
<dbReference type="Pfam" id="PF01914">
    <property type="entry name" value="MarC"/>
    <property type="match status" value="1"/>
</dbReference>
<evidence type="ECO:0000313" key="8">
    <source>
        <dbReference type="EMBL" id="PSF30983.1"/>
    </source>
</evidence>
<evidence type="ECO:0000256" key="6">
    <source>
        <dbReference type="ARBA" id="ARBA00023136"/>
    </source>
</evidence>
<keyword evidence="4 7" id="KW-0812">Transmembrane</keyword>
<evidence type="ECO:0000256" key="5">
    <source>
        <dbReference type="ARBA" id="ARBA00022989"/>
    </source>
</evidence>
<feature type="transmembrane region" description="Helical" evidence="7">
    <location>
        <begin position="41"/>
        <end position="67"/>
    </location>
</feature>
<keyword evidence="3" id="KW-1003">Cell membrane</keyword>